<keyword evidence="2" id="KW-1185">Reference proteome</keyword>
<accession>A0ABS4TYI8</accession>
<organism evidence="1 2">
    <name type="scientific">Kibdelosporangium banguiense</name>
    <dbReference type="NCBI Taxonomy" id="1365924"/>
    <lineage>
        <taxon>Bacteria</taxon>
        <taxon>Bacillati</taxon>
        <taxon>Actinomycetota</taxon>
        <taxon>Actinomycetes</taxon>
        <taxon>Pseudonocardiales</taxon>
        <taxon>Pseudonocardiaceae</taxon>
        <taxon>Kibdelosporangium</taxon>
    </lineage>
</organism>
<gene>
    <name evidence="1" type="ORF">JOF56_009400</name>
</gene>
<evidence type="ECO:0000313" key="2">
    <source>
        <dbReference type="Proteomes" id="UP001519332"/>
    </source>
</evidence>
<proteinExistence type="predicted"/>
<name>A0ABS4TYI8_9PSEU</name>
<evidence type="ECO:0000313" key="1">
    <source>
        <dbReference type="EMBL" id="MBP2329015.1"/>
    </source>
</evidence>
<reference evidence="1 2" key="1">
    <citation type="submission" date="2021-03" db="EMBL/GenBank/DDBJ databases">
        <title>Sequencing the genomes of 1000 actinobacteria strains.</title>
        <authorList>
            <person name="Klenk H.-P."/>
        </authorList>
    </citation>
    <scope>NUCLEOTIDE SEQUENCE [LARGE SCALE GENOMIC DNA]</scope>
    <source>
        <strain evidence="1 2">DSM 46670</strain>
    </source>
</reference>
<sequence length="39" mass="4665">MKKYRTRGRIAAHGRHTEEFDRASIWRAAMERLATYSQL</sequence>
<dbReference type="EMBL" id="JAGINW010000001">
    <property type="protein sequence ID" value="MBP2329015.1"/>
    <property type="molecule type" value="Genomic_DNA"/>
</dbReference>
<comment type="caution">
    <text evidence="1">The sequence shown here is derived from an EMBL/GenBank/DDBJ whole genome shotgun (WGS) entry which is preliminary data.</text>
</comment>
<protein>
    <submittedName>
        <fullName evidence="1">Uncharacterized protein</fullName>
    </submittedName>
</protein>
<dbReference type="Proteomes" id="UP001519332">
    <property type="component" value="Unassembled WGS sequence"/>
</dbReference>